<dbReference type="Gene3D" id="2.60.40.3760">
    <property type="match status" value="1"/>
</dbReference>
<accession>A0ABW3UX77</accession>
<dbReference type="InterPro" id="IPR013688">
    <property type="entry name" value="GBS_Bsp-like"/>
</dbReference>
<reference evidence="3" key="1">
    <citation type="journal article" date="2019" name="Int. J. Syst. Evol. Microbiol.">
        <title>The Global Catalogue of Microorganisms (GCM) 10K type strain sequencing project: providing services to taxonomists for standard genome sequencing and annotation.</title>
        <authorList>
            <consortium name="The Broad Institute Genomics Platform"/>
            <consortium name="The Broad Institute Genome Sequencing Center for Infectious Disease"/>
            <person name="Wu L."/>
            <person name="Ma J."/>
        </authorList>
    </citation>
    <scope>NUCLEOTIDE SEQUENCE [LARGE SCALE GENOMIC DNA]</scope>
    <source>
        <strain evidence="3">CCUG 53270</strain>
    </source>
</reference>
<evidence type="ECO:0000313" key="3">
    <source>
        <dbReference type="Proteomes" id="UP001597180"/>
    </source>
</evidence>
<feature type="domain" description="Ig-like" evidence="1">
    <location>
        <begin position="508"/>
        <end position="588"/>
    </location>
</feature>
<protein>
    <submittedName>
        <fullName evidence="2">GBS Bsp-like repeat-containing protein</fullName>
    </submittedName>
</protein>
<dbReference type="NCBIfam" id="NF033679">
    <property type="entry name" value="DNRLRE_dom"/>
    <property type="match status" value="1"/>
</dbReference>
<gene>
    <name evidence="2" type="ORF">ACFQ4B_36120</name>
</gene>
<dbReference type="RefSeq" id="WP_345585076.1">
    <property type="nucleotide sequence ID" value="NZ_BAABJG010000002.1"/>
</dbReference>
<organism evidence="2 3">
    <name type="scientific">Paenibacillus vulneris</name>
    <dbReference type="NCBI Taxonomy" id="1133364"/>
    <lineage>
        <taxon>Bacteria</taxon>
        <taxon>Bacillati</taxon>
        <taxon>Bacillota</taxon>
        <taxon>Bacilli</taxon>
        <taxon>Bacillales</taxon>
        <taxon>Paenibacillaceae</taxon>
        <taxon>Paenibacillus</taxon>
    </lineage>
</organism>
<dbReference type="InterPro" id="IPR013783">
    <property type="entry name" value="Ig-like_fold"/>
</dbReference>
<dbReference type="InterPro" id="IPR036116">
    <property type="entry name" value="FN3_sf"/>
</dbReference>
<name>A0ABW3UX77_9BACL</name>
<dbReference type="Gene3D" id="2.60.40.10">
    <property type="entry name" value="Immunoglobulins"/>
    <property type="match status" value="2"/>
</dbReference>
<dbReference type="Pfam" id="PF08481">
    <property type="entry name" value="GBS_Bsp-like"/>
    <property type="match status" value="1"/>
</dbReference>
<dbReference type="EMBL" id="JBHTLU010000065">
    <property type="protein sequence ID" value="MFD1225518.1"/>
    <property type="molecule type" value="Genomic_DNA"/>
</dbReference>
<evidence type="ECO:0000313" key="2">
    <source>
        <dbReference type="EMBL" id="MFD1225518.1"/>
    </source>
</evidence>
<dbReference type="Pfam" id="PF12245">
    <property type="entry name" value="Big_3_2"/>
    <property type="match status" value="1"/>
</dbReference>
<sequence>MPQITLPCTRSWQYEYWGWAWGGPYKVVNRNNLFMGEQQDDDNGTYFTFPLFDFDWSQLPTNIIINSAKLQVYPESIGHVASNGWIMQIMRVTAQWPEPAGTGISSTTTNMVEAFDGNLINTKQWSNIDITGIVRDSIAYGKYGVMFFVKDGYRVYAGANFWSYGSANAPRLVIDYTPANTKPNPPNLNGPANGSITNNGNPHFSWSFSDNDAGDYQTAWQMQISAGDGGAFTNIVGDTGKVSNGDQSWTWNANLGDNQYFWRMRTWDRYDAISDWSWVPWFGVERQPPTGTVQGKTYQAIQPNGTFRVHAYNVTDNWSGVQIVKFPTAGPGKDFVWYDGVNAGGGTWYCDISINNYWNNEGVYTTHVYAYDNAGNNQMLGGVDTIVDRTAPTVSITSPVDNYATKDRRVSITWSYNDTNPQKSYFIEIVNNSYSASLWNSGWIDDTNARSYLLPDMGSYIAFYVRMSVKDQAGNISGPIEATNKRIVVDNSPPTISSVQGYGYTNQKTGTRRVWFYGVTDDLSGIGGTYASYNNPAGTNTGLTAYASGSDYYVDVPLSAEGEYVVYFQAVDRAGNLSATVYSKFFIDSQRANDPNASVVWGDTEAVFTWSEFSDPTPSSGRATTDFYLGEWNGSGWVGTPLFNGQDIGDVTSKYVNGLKPGTRYRYTVTYHDKAGNESSYAYREFVTKKKVGEFVVGGKSGSKIALPVYDPTSGVLGSKAYRVGVKSGAIGCFELVATTDPSASPYRVSTPQGLRAISK</sequence>
<dbReference type="InterPro" id="IPR022038">
    <property type="entry name" value="Ig-like_bact"/>
</dbReference>
<keyword evidence="3" id="KW-1185">Reference proteome</keyword>
<evidence type="ECO:0000259" key="1">
    <source>
        <dbReference type="Pfam" id="PF12245"/>
    </source>
</evidence>
<dbReference type="Proteomes" id="UP001597180">
    <property type="component" value="Unassembled WGS sequence"/>
</dbReference>
<proteinExistence type="predicted"/>
<dbReference type="SUPFAM" id="SSF49265">
    <property type="entry name" value="Fibronectin type III"/>
    <property type="match status" value="1"/>
</dbReference>
<dbReference type="Pfam" id="PF25788">
    <property type="entry name" value="Ig_Rha78A_N"/>
    <property type="match status" value="1"/>
</dbReference>
<comment type="caution">
    <text evidence="2">The sequence shown here is derived from an EMBL/GenBank/DDBJ whole genome shotgun (WGS) entry which is preliminary data.</text>
</comment>